<evidence type="ECO:0000313" key="3">
    <source>
        <dbReference type="Proteomes" id="UP000602510"/>
    </source>
</evidence>
<evidence type="ECO:0000313" key="2">
    <source>
        <dbReference type="EMBL" id="KAF4041645.1"/>
    </source>
</evidence>
<gene>
    <name evidence="2" type="ORF">GN244_ATG06162</name>
</gene>
<evidence type="ECO:0000256" key="1">
    <source>
        <dbReference type="SAM" id="MobiDB-lite"/>
    </source>
</evidence>
<keyword evidence="3" id="KW-1185">Reference proteome</keyword>
<feature type="region of interest" description="Disordered" evidence="1">
    <location>
        <begin position="1"/>
        <end position="21"/>
    </location>
</feature>
<dbReference type="AlphaFoldDB" id="A0A833WM29"/>
<dbReference type="Proteomes" id="UP000602510">
    <property type="component" value="Unassembled WGS sequence"/>
</dbReference>
<name>A0A833WM29_PHYIN</name>
<organism evidence="2 3">
    <name type="scientific">Phytophthora infestans</name>
    <name type="common">Potato late blight agent</name>
    <name type="synonym">Botrytis infestans</name>
    <dbReference type="NCBI Taxonomy" id="4787"/>
    <lineage>
        <taxon>Eukaryota</taxon>
        <taxon>Sar</taxon>
        <taxon>Stramenopiles</taxon>
        <taxon>Oomycota</taxon>
        <taxon>Peronosporomycetes</taxon>
        <taxon>Peronosporales</taxon>
        <taxon>Peronosporaceae</taxon>
        <taxon>Phytophthora</taxon>
    </lineage>
</organism>
<comment type="caution">
    <text evidence="2">The sequence shown here is derived from an EMBL/GenBank/DDBJ whole genome shotgun (WGS) entry which is preliminary data.</text>
</comment>
<dbReference type="EMBL" id="WSZM01000117">
    <property type="protein sequence ID" value="KAF4041645.1"/>
    <property type="molecule type" value="Genomic_DNA"/>
</dbReference>
<accession>A0A833WM29</accession>
<reference evidence="2" key="1">
    <citation type="submission" date="2020-04" db="EMBL/GenBank/DDBJ databases">
        <title>Hybrid Assembly of Korean Phytophthora infestans isolates.</title>
        <authorList>
            <person name="Prokchorchik M."/>
            <person name="Lee Y."/>
            <person name="Seo J."/>
            <person name="Cho J.-H."/>
            <person name="Park Y.-E."/>
            <person name="Jang D.-C."/>
            <person name="Im J.-S."/>
            <person name="Choi J.-G."/>
            <person name="Park H.-J."/>
            <person name="Lee G.-B."/>
            <person name="Lee Y.-G."/>
            <person name="Hong S.-Y."/>
            <person name="Cho K."/>
            <person name="Sohn K.H."/>
        </authorList>
    </citation>
    <scope>NUCLEOTIDE SEQUENCE</scope>
    <source>
        <strain evidence="2">KR_1_A1</strain>
    </source>
</reference>
<protein>
    <submittedName>
        <fullName evidence="2">Uncharacterized protein</fullName>
    </submittedName>
</protein>
<sequence length="96" mass="10432">MNGAEGGQAKAVRQTDDGQQTNQARFTARFVNIAASVDVISNWSIILKSEYRTHTHLNCGATHTRVKDIPVDGEVARSTSLLADARSSTNDVEVFL</sequence>
<proteinExistence type="predicted"/>